<dbReference type="NCBIfam" id="TIGR01547">
    <property type="entry name" value="phage_term_2"/>
    <property type="match status" value="1"/>
</dbReference>
<dbReference type="Pfam" id="PF17288">
    <property type="entry name" value="Terminase_3C"/>
    <property type="match status" value="1"/>
</dbReference>
<accession>A0A4R6LY48</accession>
<dbReference type="AlphaFoldDB" id="A0A4R6LY48"/>
<evidence type="ECO:0000313" key="3">
    <source>
        <dbReference type="EMBL" id="TDO92339.1"/>
    </source>
</evidence>
<dbReference type="GO" id="GO:0016887">
    <property type="term" value="F:ATP hydrolysis activity"/>
    <property type="evidence" value="ECO:0007669"/>
    <property type="project" value="InterPro"/>
</dbReference>
<dbReference type="EMBL" id="SNWX01000006">
    <property type="protein sequence ID" value="TDO92339.1"/>
    <property type="molecule type" value="Genomic_DNA"/>
</dbReference>
<organism evidence="3 4">
    <name type="scientific">Halanaerobium saccharolyticum</name>
    <dbReference type="NCBI Taxonomy" id="43595"/>
    <lineage>
        <taxon>Bacteria</taxon>
        <taxon>Bacillati</taxon>
        <taxon>Bacillota</taxon>
        <taxon>Clostridia</taxon>
        <taxon>Halanaerobiales</taxon>
        <taxon>Halanaerobiaceae</taxon>
        <taxon>Halanaerobium</taxon>
    </lineage>
</organism>
<dbReference type="PANTHER" id="PTHR39184:SF1">
    <property type="entry name" value="PBSX PHAGE TERMINASE LARGE SUBUNIT"/>
    <property type="match status" value="1"/>
</dbReference>
<reference evidence="3 4" key="1">
    <citation type="submission" date="2019-03" db="EMBL/GenBank/DDBJ databases">
        <title>Subsurface microbial communities from deep shales in Ohio and West Virginia, USA.</title>
        <authorList>
            <person name="Wrighton K."/>
        </authorList>
    </citation>
    <scope>NUCLEOTIDE SEQUENCE [LARGE SCALE GENOMIC DNA]</scope>
    <source>
        <strain evidence="3 4">MA284_T2</strain>
    </source>
</reference>
<dbReference type="Pfam" id="PF04466">
    <property type="entry name" value="Terminase_3"/>
    <property type="match status" value="1"/>
</dbReference>
<dbReference type="Proteomes" id="UP000295064">
    <property type="component" value="Unassembled WGS sequence"/>
</dbReference>
<dbReference type="PANTHER" id="PTHR39184">
    <property type="match status" value="1"/>
</dbReference>
<evidence type="ECO:0000259" key="1">
    <source>
        <dbReference type="Pfam" id="PF04466"/>
    </source>
</evidence>
<dbReference type="GO" id="GO:0004519">
    <property type="term" value="F:endonuclease activity"/>
    <property type="evidence" value="ECO:0007669"/>
    <property type="project" value="InterPro"/>
</dbReference>
<name>A0A4R6LY48_9FIRM</name>
<dbReference type="InterPro" id="IPR052380">
    <property type="entry name" value="Viral_DNA_packaging_terminase"/>
</dbReference>
<protein>
    <submittedName>
        <fullName evidence="3">PBSX family phage terminase large subunit</fullName>
    </submittedName>
</protein>
<gene>
    <name evidence="3" type="ORF">DFR79_106152</name>
</gene>
<dbReference type="InterPro" id="IPR035413">
    <property type="entry name" value="Terminase_L_C"/>
</dbReference>
<dbReference type="Gene3D" id="3.30.420.280">
    <property type="match status" value="1"/>
</dbReference>
<evidence type="ECO:0000259" key="2">
    <source>
        <dbReference type="Pfam" id="PF17288"/>
    </source>
</evidence>
<feature type="domain" description="Phage terminase large subunit N-terminal" evidence="1">
    <location>
        <begin position="36"/>
        <end position="237"/>
    </location>
</feature>
<dbReference type="InterPro" id="IPR006437">
    <property type="entry name" value="Phage_terminase_lsu"/>
</dbReference>
<evidence type="ECO:0000313" key="4">
    <source>
        <dbReference type="Proteomes" id="UP000295064"/>
    </source>
</evidence>
<dbReference type="GO" id="GO:0005524">
    <property type="term" value="F:ATP binding"/>
    <property type="evidence" value="ECO:0007669"/>
    <property type="project" value="InterPro"/>
</dbReference>
<proteinExistence type="inferred from homology"/>
<dbReference type="HAMAP" id="MF_04145">
    <property type="entry name" value="TERL_SPP1"/>
    <property type="match status" value="1"/>
</dbReference>
<comment type="caution">
    <text evidence="3">The sequence shown here is derived from an EMBL/GenBank/DDBJ whole genome shotgun (WGS) entry which is preliminary data.</text>
</comment>
<dbReference type="Gene3D" id="3.40.50.300">
    <property type="entry name" value="P-loop containing nucleotide triphosphate hydrolases"/>
    <property type="match status" value="1"/>
</dbReference>
<feature type="domain" description="Phage terminase large subunit C-terminal" evidence="2">
    <location>
        <begin position="270"/>
        <end position="412"/>
    </location>
</feature>
<dbReference type="InterPro" id="IPR044269">
    <property type="entry name" value="Terminase_large_su_SPP1-like"/>
</dbReference>
<dbReference type="InterPro" id="IPR035412">
    <property type="entry name" value="Terminase_L_N"/>
</dbReference>
<dbReference type="InterPro" id="IPR027417">
    <property type="entry name" value="P-loop_NTPase"/>
</dbReference>
<sequence length="428" mass="50269">MILSSDNMQKQTKLSDHVIPKFHDFWKATKKDKYLYYVLKGGRSSAKSSHIALNRIVATIKNPVNGLAIRKHAKYMRESIFTEFKWAARLLNVDHYFKFQVSPMQIIYRPRGNKILFAGADDPTRIKSLSTEEYPYTWLWIEELAEFKTEDEIATIEDSIVREETGFDYKVFYSYNPPKRKTNWCNKKFNSVTLPEIYYVHHSDYRDNPFIAKQTLQKINILKEENDRKYRHTWLGEPIGSGVVPFENLEFRKISDEEIKRFDNHKQGIDWGYGADPTTFVRWHYDSKRKIIYAIDEKYQIKLKIEDLANWMINKKYHNHMSIADSAEPRSIAQLKDYGIKVKGAEKGPGSVEHGEKWLDELNAIVIDPKRTPNIAREFENIDYQVDRDGNIKNKLIDKDNHTIDPTRYAHEDDMIVTGKGIYSAYSS</sequence>